<comment type="caution">
    <text evidence="1">The sequence shown here is derived from an EMBL/GenBank/DDBJ whole genome shotgun (WGS) entry which is preliminary data.</text>
</comment>
<evidence type="ECO:0000313" key="2">
    <source>
        <dbReference type="Proteomes" id="UP000828048"/>
    </source>
</evidence>
<reference evidence="1 2" key="1">
    <citation type="journal article" date="2021" name="Hortic Res">
        <title>High-quality reference genome and annotation aids understanding of berry development for evergreen blueberry (Vaccinium darrowii).</title>
        <authorList>
            <person name="Yu J."/>
            <person name="Hulse-Kemp A.M."/>
            <person name="Babiker E."/>
            <person name="Staton M."/>
        </authorList>
    </citation>
    <scope>NUCLEOTIDE SEQUENCE [LARGE SCALE GENOMIC DNA]</scope>
    <source>
        <strain evidence="2">cv. NJ 8807/NJ 8810</strain>
        <tissue evidence="1">Young leaf</tissue>
    </source>
</reference>
<sequence>MGHLIPLCQFSKRLVHTHSFSITFLVPSDGPLSTGPKSFLDSLIPHGINFVLLPPVNFDDLSNDVRTEARFSLTLSHSLPSLRNVLKSLVSSSRVVALVFDLIATDAFEVAAEFNISPYICFASTSMLLSFVLYLPKLDESVPCEYRDLLELVQIPGCTPVHGKDLIDLVQDRKNGAYKWFLQFGKRCQLAEGIMVNSFKELETGAIKALQEEGPEGFLDRIKGFGLVVPFWAPQAQILSHGSTGGFLTHCGWNSTLESIVNGIPLIAWPLYAEQKMNSTVMLSEDLKVVLRLKVGEHGIIGRTEISQVVKCLMEGEEGNVVRSRMRHLKDAATKVLSKDGESTKSLAKLAQKWKNKIMN</sequence>
<dbReference type="Proteomes" id="UP000828048">
    <property type="component" value="Chromosome 5"/>
</dbReference>
<dbReference type="EMBL" id="CM037155">
    <property type="protein sequence ID" value="KAH7846163.1"/>
    <property type="molecule type" value="Genomic_DNA"/>
</dbReference>
<proteinExistence type="predicted"/>
<protein>
    <submittedName>
        <fullName evidence="1">Uncharacterized protein</fullName>
    </submittedName>
</protein>
<gene>
    <name evidence="1" type="ORF">Vadar_010637</name>
</gene>
<accession>A0ACB7XZF6</accession>
<evidence type="ECO:0000313" key="1">
    <source>
        <dbReference type="EMBL" id="KAH7846163.1"/>
    </source>
</evidence>
<keyword evidence="2" id="KW-1185">Reference proteome</keyword>
<organism evidence="1 2">
    <name type="scientific">Vaccinium darrowii</name>
    <dbReference type="NCBI Taxonomy" id="229202"/>
    <lineage>
        <taxon>Eukaryota</taxon>
        <taxon>Viridiplantae</taxon>
        <taxon>Streptophyta</taxon>
        <taxon>Embryophyta</taxon>
        <taxon>Tracheophyta</taxon>
        <taxon>Spermatophyta</taxon>
        <taxon>Magnoliopsida</taxon>
        <taxon>eudicotyledons</taxon>
        <taxon>Gunneridae</taxon>
        <taxon>Pentapetalae</taxon>
        <taxon>asterids</taxon>
        <taxon>Ericales</taxon>
        <taxon>Ericaceae</taxon>
        <taxon>Vaccinioideae</taxon>
        <taxon>Vaccinieae</taxon>
        <taxon>Vaccinium</taxon>
    </lineage>
</organism>
<name>A0ACB7XZF6_9ERIC</name>